<reference evidence="2 3" key="1">
    <citation type="journal article" date="2004" name="Mol. Plant Microbe Interact.">
        <title>The genome sequence of the Gram-positive sugarcane pathogen Leifsonia xyli subsp. xyli.</title>
        <authorList>
            <person name="Monteiro-Vitorello C.B."/>
            <person name="Camargo L.E.A."/>
            <person name="Van Sluys M.A."/>
            <person name="Kitajima J.P."/>
            <person name="Truffi D."/>
            <person name="do Amaral A.M."/>
            <person name="Harakava R."/>
            <person name="de Oliveira J.C.F."/>
            <person name="Wood D."/>
            <person name="de Oliveira M.C."/>
            <person name="Miyaki C.Y."/>
            <person name="Takita M.A."/>
            <person name="da Silva A.C.R."/>
            <person name="Furlan L.R."/>
            <person name="Carraro D.M."/>
            <person name="Camarotte G."/>
            <person name="Almeida N.F. Jr."/>
            <person name="Carrer H."/>
            <person name="Coutinho L.L."/>
            <person name="El-Dorry H.A."/>
            <person name="Ferro M.I.T."/>
            <person name="Gagliardi P.R."/>
            <person name="Giglioti E."/>
            <person name="Goldman M.H.S."/>
            <person name="Goldman G.H."/>
            <person name="Kimura E.T."/>
            <person name="Ferro E.S."/>
            <person name="Kuramae E.E."/>
            <person name="Lemos E.G.M."/>
            <person name="Lemos M.V.F."/>
            <person name="Mauro S.M.Z."/>
            <person name="Machado M.A."/>
            <person name="Marino C.L."/>
            <person name="Menck C.F."/>
            <person name="Nunes L.R."/>
            <person name="Oliveira R.C."/>
            <person name="Pereira G.G."/>
            <person name="Siqueira W."/>
            <person name="de Souza A.A."/>
            <person name="Tsai S.M."/>
            <person name="Zanca A.S."/>
            <person name="Simpson A.J.G."/>
            <person name="Brumbley S.M."/>
            <person name="Setubal J.C."/>
        </authorList>
    </citation>
    <scope>NUCLEOTIDE SEQUENCE [LARGE SCALE GENOMIC DNA]</scope>
    <source>
        <strain evidence="2 3">CTCB07</strain>
    </source>
</reference>
<organism evidence="2 3">
    <name type="scientific">Leifsonia xyli subsp. xyli (strain CTCB07)</name>
    <dbReference type="NCBI Taxonomy" id="281090"/>
    <lineage>
        <taxon>Bacteria</taxon>
        <taxon>Bacillati</taxon>
        <taxon>Actinomycetota</taxon>
        <taxon>Actinomycetes</taxon>
        <taxon>Micrococcales</taxon>
        <taxon>Microbacteriaceae</taxon>
        <taxon>Leifsonia</taxon>
    </lineage>
</organism>
<evidence type="ECO:0000313" key="2">
    <source>
        <dbReference type="EMBL" id="AAT89534.1"/>
    </source>
</evidence>
<evidence type="ECO:0008006" key="4">
    <source>
        <dbReference type="Google" id="ProtNLM"/>
    </source>
</evidence>
<evidence type="ECO:0000256" key="1">
    <source>
        <dbReference type="SAM" id="MobiDB-lite"/>
    </source>
</evidence>
<dbReference type="EMBL" id="AE016822">
    <property type="protein sequence ID" value="AAT89534.1"/>
    <property type="molecule type" value="Genomic_DNA"/>
</dbReference>
<accession>Q6ADL2</accession>
<proteinExistence type="predicted"/>
<protein>
    <recommendedName>
        <fullName evidence="4">DUF3027 domain-containing protein</fullName>
    </recommendedName>
</protein>
<feature type="region of interest" description="Disordered" evidence="1">
    <location>
        <begin position="115"/>
        <end position="203"/>
    </location>
</feature>
<keyword evidence="3" id="KW-1185">Reference proteome</keyword>
<dbReference type="eggNOG" id="ENOG502ZBU7">
    <property type="taxonomic scope" value="Bacteria"/>
</dbReference>
<evidence type="ECO:0000313" key="3">
    <source>
        <dbReference type="Proteomes" id="UP000001306"/>
    </source>
</evidence>
<dbReference type="HOGENOM" id="CLU_090302_0_0_11"/>
<dbReference type="AlphaFoldDB" id="Q6ADL2"/>
<dbReference type="InterPro" id="IPR021391">
    <property type="entry name" value="DUF3027"/>
</dbReference>
<gene>
    <name evidence="2" type="ordered locus">Lxx17910</name>
</gene>
<dbReference type="Pfam" id="PF11228">
    <property type="entry name" value="DUF3027"/>
    <property type="match status" value="1"/>
</dbReference>
<dbReference type="KEGG" id="lxx:Lxx17910"/>
<feature type="compositionally biased region" description="Basic and acidic residues" evidence="1">
    <location>
        <begin position="150"/>
        <end position="159"/>
    </location>
</feature>
<sequence>MTWMPESPAEPGDFRELVAAISLARAALAEITPESTVGEPLGHVVEAGGAVSLLFACTLPGYPGWRWTVSVGRAEDGVQPTVLEAELMPGEESLLAPDWVPWSERLAEYQAAQEALTVEADDDDEDGEDRPDEDEDEDEDSDGFDDEDDHDIHDLHAGDDVDGVDIDSVGGETGLLPTGVDDEATDIEADAEPVLPDGEGAVL</sequence>
<name>Q6ADL2_LEIXX</name>
<dbReference type="STRING" id="281090.Lxx17910"/>
<feature type="compositionally biased region" description="Acidic residues" evidence="1">
    <location>
        <begin position="180"/>
        <end position="191"/>
    </location>
</feature>
<feature type="compositionally biased region" description="Acidic residues" evidence="1">
    <location>
        <begin position="119"/>
        <end position="149"/>
    </location>
</feature>
<dbReference type="Proteomes" id="UP000001306">
    <property type="component" value="Chromosome"/>
</dbReference>